<evidence type="ECO:0000313" key="2">
    <source>
        <dbReference type="Proteomes" id="UP001605036"/>
    </source>
</evidence>
<dbReference type="AlphaFoldDB" id="A0ABD1ZPM2"/>
<accession>A0ABD1ZPM2</accession>
<protein>
    <submittedName>
        <fullName evidence="1">Uncharacterized protein</fullName>
    </submittedName>
</protein>
<organism evidence="1 2">
    <name type="scientific">Riccia fluitans</name>
    <dbReference type="NCBI Taxonomy" id="41844"/>
    <lineage>
        <taxon>Eukaryota</taxon>
        <taxon>Viridiplantae</taxon>
        <taxon>Streptophyta</taxon>
        <taxon>Embryophyta</taxon>
        <taxon>Marchantiophyta</taxon>
        <taxon>Marchantiopsida</taxon>
        <taxon>Marchantiidae</taxon>
        <taxon>Marchantiales</taxon>
        <taxon>Ricciaceae</taxon>
        <taxon>Riccia</taxon>
    </lineage>
</organism>
<keyword evidence="2" id="KW-1185">Reference proteome</keyword>
<dbReference type="EMBL" id="JBHFFA010000001">
    <property type="protein sequence ID" value="KAL2652054.1"/>
    <property type="molecule type" value="Genomic_DNA"/>
</dbReference>
<evidence type="ECO:0000313" key="1">
    <source>
        <dbReference type="EMBL" id="KAL2652054.1"/>
    </source>
</evidence>
<name>A0ABD1ZPM2_9MARC</name>
<dbReference type="Proteomes" id="UP001605036">
    <property type="component" value="Unassembled WGS sequence"/>
</dbReference>
<gene>
    <name evidence="1" type="ORF">R1flu_020182</name>
</gene>
<proteinExistence type="predicted"/>
<comment type="caution">
    <text evidence="1">The sequence shown here is derived from an EMBL/GenBank/DDBJ whole genome shotgun (WGS) entry which is preliminary data.</text>
</comment>
<reference evidence="1 2" key="1">
    <citation type="submission" date="2024-09" db="EMBL/GenBank/DDBJ databases">
        <title>Chromosome-scale assembly of Riccia fluitans.</title>
        <authorList>
            <person name="Paukszto L."/>
            <person name="Sawicki J."/>
            <person name="Karawczyk K."/>
            <person name="Piernik-Szablinska J."/>
            <person name="Szczecinska M."/>
            <person name="Mazdziarz M."/>
        </authorList>
    </citation>
    <scope>NUCLEOTIDE SEQUENCE [LARGE SCALE GENOMIC DNA]</scope>
    <source>
        <strain evidence="1">Rf_01</strain>
        <tissue evidence="1">Aerial parts of the thallus</tissue>
    </source>
</reference>
<sequence>MLIGREERKKKGEDRLVAFLPRGGRTEGGLRWSLLLVLKPEKRILLSSSKVEGAEGGGTDPFAAPCARSGVFLSAARSKERSEDPRSSCRRIETSFAVRFLTRQEEVRLEAGKWFRCENIFHSFTFGTPFGRSRSAKALPAYSVGEC</sequence>